<sequence>MQTAIPSRHSSWSGKEQNTGSNPNYSPWASDPSASSSSQLSRSDSDREQQQQAEQPTTKKAKRGGKPKGAQTFNDADEERLFKIIEEVLPIGADMWDQVETRYNELSSIAGRKPRDSKYLKAHYRGLIKSKKPTGDPNRPPNVKKALELEVLIKKMPYRGT</sequence>
<dbReference type="AlphaFoldDB" id="U4LPP0"/>
<dbReference type="PANTHER" id="PTHR34409:SF1">
    <property type="entry name" value="MYB-LIKE DOMAIN-CONTAINING PROTEIN"/>
    <property type="match status" value="1"/>
</dbReference>
<dbReference type="EMBL" id="HF936305">
    <property type="protein sequence ID" value="CCX34136.1"/>
    <property type="molecule type" value="Genomic_DNA"/>
</dbReference>
<name>U4LPP0_PYROM</name>
<dbReference type="Proteomes" id="UP000018144">
    <property type="component" value="Unassembled WGS sequence"/>
</dbReference>
<evidence type="ECO:0000313" key="3">
    <source>
        <dbReference type="EMBL" id="CCX34136.1"/>
    </source>
</evidence>
<evidence type="ECO:0000313" key="4">
    <source>
        <dbReference type="Proteomes" id="UP000018144"/>
    </source>
</evidence>
<dbReference type="Pfam" id="PF20681">
    <property type="entry name" value="DUF6818"/>
    <property type="match status" value="1"/>
</dbReference>
<feature type="domain" description="DUF6818" evidence="2">
    <location>
        <begin position="90"/>
        <end position="154"/>
    </location>
</feature>
<feature type="compositionally biased region" description="Polar residues" evidence="1">
    <location>
        <begin position="1"/>
        <end position="25"/>
    </location>
</feature>
<dbReference type="InterPro" id="IPR049203">
    <property type="entry name" value="DUF6818"/>
</dbReference>
<reference evidence="3 4" key="1">
    <citation type="journal article" date="2013" name="PLoS Genet.">
        <title>The genome and development-dependent transcriptomes of Pyronema confluens: a window into fungal evolution.</title>
        <authorList>
            <person name="Traeger S."/>
            <person name="Altegoer F."/>
            <person name="Freitag M."/>
            <person name="Gabaldon T."/>
            <person name="Kempken F."/>
            <person name="Kumar A."/>
            <person name="Marcet-Houben M."/>
            <person name="Poggeler S."/>
            <person name="Stajich J.E."/>
            <person name="Nowrousian M."/>
        </authorList>
    </citation>
    <scope>NUCLEOTIDE SEQUENCE [LARGE SCALE GENOMIC DNA]</scope>
    <source>
        <strain evidence="4">CBS 100304</strain>
        <tissue evidence="3">Vegetative mycelium</tissue>
    </source>
</reference>
<dbReference type="OrthoDB" id="5430025at2759"/>
<gene>
    <name evidence="3" type="ORF">PCON_02636</name>
</gene>
<accession>U4LPP0</accession>
<dbReference type="OMA" id="IGADMWD"/>
<keyword evidence="4" id="KW-1185">Reference proteome</keyword>
<evidence type="ECO:0000259" key="2">
    <source>
        <dbReference type="Pfam" id="PF20681"/>
    </source>
</evidence>
<feature type="region of interest" description="Disordered" evidence="1">
    <location>
        <begin position="1"/>
        <end position="76"/>
    </location>
</feature>
<dbReference type="eggNOG" id="ENOG502SF3D">
    <property type="taxonomic scope" value="Eukaryota"/>
</dbReference>
<dbReference type="STRING" id="1076935.U4LPP0"/>
<organism evidence="3 4">
    <name type="scientific">Pyronema omphalodes (strain CBS 100304)</name>
    <name type="common">Pyronema confluens</name>
    <dbReference type="NCBI Taxonomy" id="1076935"/>
    <lineage>
        <taxon>Eukaryota</taxon>
        <taxon>Fungi</taxon>
        <taxon>Dikarya</taxon>
        <taxon>Ascomycota</taxon>
        <taxon>Pezizomycotina</taxon>
        <taxon>Pezizomycetes</taxon>
        <taxon>Pezizales</taxon>
        <taxon>Pyronemataceae</taxon>
        <taxon>Pyronema</taxon>
    </lineage>
</organism>
<dbReference type="PANTHER" id="PTHR34409">
    <property type="entry name" value="SET DOMAIN-CONTAINING PROTEIN"/>
    <property type="match status" value="1"/>
</dbReference>
<evidence type="ECO:0000256" key="1">
    <source>
        <dbReference type="SAM" id="MobiDB-lite"/>
    </source>
</evidence>
<feature type="compositionally biased region" description="Low complexity" evidence="1">
    <location>
        <begin position="26"/>
        <end position="42"/>
    </location>
</feature>
<protein>
    <recommendedName>
        <fullName evidence="2">DUF6818 domain-containing protein</fullName>
    </recommendedName>
</protein>
<proteinExistence type="predicted"/>